<protein>
    <submittedName>
        <fullName evidence="1">RtcB family protein</fullName>
    </submittedName>
</protein>
<evidence type="ECO:0000313" key="1">
    <source>
        <dbReference type="EMBL" id="QPK00794.1"/>
    </source>
</evidence>
<dbReference type="SUPFAM" id="SSF103365">
    <property type="entry name" value="Hypothetical protein PH1602"/>
    <property type="match status" value="1"/>
</dbReference>
<dbReference type="AlphaFoldDB" id="A0A7T0DWH7"/>
<dbReference type="InterPro" id="IPR052915">
    <property type="entry name" value="RtcB-like"/>
</dbReference>
<dbReference type="PANTHER" id="PTHR43749">
    <property type="entry name" value="RNA-SPLICING LIGASE RTCB"/>
    <property type="match status" value="1"/>
</dbReference>
<dbReference type="GO" id="GO:0003909">
    <property type="term" value="F:DNA ligase activity"/>
    <property type="evidence" value="ECO:0007669"/>
    <property type="project" value="TreeGrafter"/>
</dbReference>
<organism evidence="1">
    <name type="scientific">Enterobacter mori</name>
    <dbReference type="NCBI Taxonomy" id="539813"/>
    <lineage>
        <taxon>Bacteria</taxon>
        <taxon>Pseudomonadati</taxon>
        <taxon>Pseudomonadota</taxon>
        <taxon>Gammaproteobacteria</taxon>
        <taxon>Enterobacterales</taxon>
        <taxon>Enterobacteriaceae</taxon>
        <taxon>Enterobacter</taxon>
    </lineage>
</organism>
<gene>
    <name evidence="1" type="ORF">IDM36_01110</name>
</gene>
<proteinExistence type="predicted"/>
<dbReference type="InterPro" id="IPR036025">
    <property type="entry name" value="RtcB-like_sf"/>
</dbReference>
<accession>A0A7T0DWH7</accession>
<sequence>MQQSDLELLTASNGAPINMWTHGVPVEPEAQLLSTAKMPFIFKHLAVMPDVHLGKGSKDIEAVMAAQSSLVEIVHTLRQVVCVKG</sequence>
<dbReference type="GO" id="GO:0006396">
    <property type="term" value="P:RNA processing"/>
    <property type="evidence" value="ECO:0007669"/>
    <property type="project" value="InterPro"/>
</dbReference>
<dbReference type="GO" id="GO:0042245">
    <property type="term" value="P:RNA repair"/>
    <property type="evidence" value="ECO:0007669"/>
    <property type="project" value="TreeGrafter"/>
</dbReference>
<name>A0A7T0DWH7_9ENTR</name>
<dbReference type="GO" id="GO:0006281">
    <property type="term" value="P:DNA repair"/>
    <property type="evidence" value="ECO:0007669"/>
    <property type="project" value="TreeGrafter"/>
</dbReference>
<dbReference type="GO" id="GO:0030145">
    <property type="term" value="F:manganese ion binding"/>
    <property type="evidence" value="ECO:0007669"/>
    <property type="project" value="TreeGrafter"/>
</dbReference>
<dbReference type="PANTHER" id="PTHR43749:SF2">
    <property type="entry name" value="RNA-SPLICING LIGASE RTCB"/>
    <property type="match status" value="1"/>
</dbReference>
<dbReference type="EMBL" id="CP061801">
    <property type="protein sequence ID" value="QPK00794.1"/>
    <property type="molecule type" value="Genomic_DNA"/>
</dbReference>
<reference evidence="1" key="1">
    <citation type="submission" date="2020-09" db="EMBL/GenBank/DDBJ databases">
        <title>First Report of a novel Colistin-Resistant species of Enterobacter cloacae complex Producing MCR-5 isolated from hospital sewage water.</title>
        <authorList>
            <person name="Zhou K."/>
        </authorList>
    </citation>
    <scope>NUCLEOTIDE SEQUENCE [LARGE SCALE GENOMIC DNA]</scope>
    <source>
        <strain evidence="1">HSW1412</strain>
    </source>
</reference>